<accession>A0A917XBK5</accession>
<dbReference type="SUPFAM" id="SSF140453">
    <property type="entry name" value="EsxAB dimer-like"/>
    <property type="match status" value="1"/>
</dbReference>
<reference evidence="2" key="2">
    <citation type="submission" date="2020-09" db="EMBL/GenBank/DDBJ databases">
        <authorList>
            <person name="Sun Q."/>
            <person name="Zhou Y."/>
        </authorList>
    </citation>
    <scope>NUCLEOTIDE SEQUENCE</scope>
    <source>
        <strain evidence="2">CGMCC 4.7110</strain>
    </source>
</reference>
<dbReference type="Proteomes" id="UP000653411">
    <property type="component" value="Unassembled WGS sequence"/>
</dbReference>
<evidence type="ECO:0000313" key="3">
    <source>
        <dbReference type="Proteomes" id="UP000653411"/>
    </source>
</evidence>
<dbReference type="InterPro" id="IPR036689">
    <property type="entry name" value="ESAT-6-like_sf"/>
</dbReference>
<evidence type="ECO:0000313" key="2">
    <source>
        <dbReference type="EMBL" id="GGN05954.1"/>
    </source>
</evidence>
<dbReference type="NCBIfam" id="TIGR03930">
    <property type="entry name" value="WXG100_ESAT6"/>
    <property type="match status" value="1"/>
</dbReference>
<gene>
    <name evidence="2" type="ORF">GCM10011578_029900</name>
</gene>
<evidence type="ECO:0000256" key="1">
    <source>
        <dbReference type="SAM" id="MobiDB-lite"/>
    </source>
</evidence>
<dbReference type="Pfam" id="PF06013">
    <property type="entry name" value="WXG100"/>
    <property type="match status" value="1"/>
</dbReference>
<feature type="region of interest" description="Disordered" evidence="1">
    <location>
        <begin position="85"/>
        <end position="111"/>
    </location>
</feature>
<keyword evidence="3" id="KW-1185">Reference proteome</keyword>
<name>A0A917XBK5_9ACTN</name>
<dbReference type="InterPro" id="IPR010310">
    <property type="entry name" value="T7SS_ESAT-6-like"/>
</dbReference>
<dbReference type="EMBL" id="BMML01000006">
    <property type="protein sequence ID" value="GGN05954.1"/>
    <property type="molecule type" value="Genomic_DNA"/>
</dbReference>
<dbReference type="Gene3D" id="1.10.287.1060">
    <property type="entry name" value="ESAT-6-like"/>
    <property type="match status" value="1"/>
</dbReference>
<dbReference type="AlphaFoldDB" id="A0A917XBK5"/>
<dbReference type="RefSeq" id="WP_189263183.1">
    <property type="nucleotide sequence ID" value="NZ_BMML01000006.1"/>
</dbReference>
<feature type="compositionally biased region" description="Polar residues" evidence="1">
    <location>
        <begin position="100"/>
        <end position="111"/>
    </location>
</feature>
<comment type="caution">
    <text evidence="2">The sequence shown here is derived from an EMBL/GenBank/DDBJ whole genome shotgun (WGS) entry which is preliminary data.</text>
</comment>
<evidence type="ECO:0008006" key="4">
    <source>
        <dbReference type="Google" id="ProtNLM"/>
    </source>
</evidence>
<sequence length="111" mass="12115">MAANTNTSVDTSGMRIAQGSFQTALDEVNNTYTQMQSQIEALRSSWTGDASSTFQSAMDTWLTDFGTVKQQLELMLSKLQANTGSYDTTHQHTTDAATQLHKSMSTPLPGF</sequence>
<proteinExistence type="predicted"/>
<organism evidence="2 3">
    <name type="scientific">Streptomyces fuscichromogenes</name>
    <dbReference type="NCBI Taxonomy" id="1324013"/>
    <lineage>
        <taxon>Bacteria</taxon>
        <taxon>Bacillati</taxon>
        <taxon>Actinomycetota</taxon>
        <taxon>Actinomycetes</taxon>
        <taxon>Kitasatosporales</taxon>
        <taxon>Streptomycetaceae</taxon>
        <taxon>Streptomyces</taxon>
    </lineage>
</organism>
<reference evidence="2" key="1">
    <citation type="journal article" date="2014" name="Int. J. Syst. Evol. Microbiol.">
        <title>Complete genome sequence of Corynebacterium casei LMG S-19264T (=DSM 44701T), isolated from a smear-ripened cheese.</title>
        <authorList>
            <consortium name="US DOE Joint Genome Institute (JGI-PGF)"/>
            <person name="Walter F."/>
            <person name="Albersmeier A."/>
            <person name="Kalinowski J."/>
            <person name="Ruckert C."/>
        </authorList>
    </citation>
    <scope>NUCLEOTIDE SEQUENCE</scope>
    <source>
        <strain evidence="2">CGMCC 4.7110</strain>
    </source>
</reference>
<protein>
    <recommendedName>
        <fullName evidence="4">ESAT-6-like protein</fullName>
    </recommendedName>
</protein>